<gene>
    <name evidence="1" type="ORF">HO133_001396</name>
</gene>
<organism evidence="1 2">
    <name type="scientific">Letharia lupina</name>
    <dbReference type="NCBI Taxonomy" id="560253"/>
    <lineage>
        <taxon>Eukaryota</taxon>
        <taxon>Fungi</taxon>
        <taxon>Dikarya</taxon>
        <taxon>Ascomycota</taxon>
        <taxon>Pezizomycotina</taxon>
        <taxon>Lecanoromycetes</taxon>
        <taxon>OSLEUM clade</taxon>
        <taxon>Lecanoromycetidae</taxon>
        <taxon>Lecanorales</taxon>
        <taxon>Lecanorineae</taxon>
        <taxon>Parmeliaceae</taxon>
        <taxon>Letharia</taxon>
    </lineage>
</organism>
<protein>
    <submittedName>
        <fullName evidence="1">Uncharacterized protein</fullName>
    </submittedName>
</protein>
<dbReference type="RefSeq" id="XP_037151745.1">
    <property type="nucleotide sequence ID" value="XM_037292326.1"/>
</dbReference>
<keyword evidence="2" id="KW-1185">Reference proteome</keyword>
<evidence type="ECO:0000313" key="1">
    <source>
        <dbReference type="EMBL" id="KAF6222310.1"/>
    </source>
</evidence>
<sequence>MTGRGDGRLFRPSTNPAVKLGLTLTTSSPTLDPSSSSPFFLIVTARILTSPRPNSAITLATHLNALGGLNNRSFNNIVCTSPVTESQKRIEIWPRGWPHYIWDADNLRESWEFVTVPANGMLETWHQVDRTKIAEAGLKAGERYQASLTNKCLGTRWWALGSLEEFEGVRFRRWKEGEEGEGADDGGRYLMGGAPDDLAFVIEKETAEFEIGQMVE</sequence>
<proteinExistence type="predicted"/>
<dbReference type="GeneID" id="59329812"/>
<name>A0A8H6CFA7_9LECA</name>
<dbReference type="EMBL" id="JACCJB010000012">
    <property type="protein sequence ID" value="KAF6222310.1"/>
    <property type="molecule type" value="Genomic_DNA"/>
</dbReference>
<comment type="caution">
    <text evidence="1">The sequence shown here is derived from an EMBL/GenBank/DDBJ whole genome shotgun (WGS) entry which is preliminary data.</text>
</comment>
<dbReference type="Proteomes" id="UP000593566">
    <property type="component" value="Unassembled WGS sequence"/>
</dbReference>
<accession>A0A8H6CFA7</accession>
<evidence type="ECO:0000313" key="2">
    <source>
        <dbReference type="Proteomes" id="UP000593566"/>
    </source>
</evidence>
<dbReference type="AlphaFoldDB" id="A0A8H6CFA7"/>
<reference evidence="1 2" key="1">
    <citation type="journal article" date="2020" name="Genomics">
        <title>Complete, high-quality genomes from long-read metagenomic sequencing of two wolf lichen thalli reveals enigmatic genome architecture.</title>
        <authorList>
            <person name="McKenzie S.K."/>
            <person name="Walston R.F."/>
            <person name="Allen J.L."/>
        </authorList>
    </citation>
    <scope>NUCLEOTIDE SEQUENCE [LARGE SCALE GENOMIC DNA]</scope>
    <source>
        <strain evidence="1">WasteWater1</strain>
    </source>
</reference>